<keyword evidence="2" id="KW-1185">Reference proteome</keyword>
<dbReference type="Proteomes" id="UP000054538">
    <property type="component" value="Unassembled WGS sequence"/>
</dbReference>
<reference evidence="2" key="2">
    <citation type="submission" date="2015-01" db="EMBL/GenBank/DDBJ databases">
        <title>Evolutionary Origins and Diversification of the Mycorrhizal Mutualists.</title>
        <authorList>
            <consortium name="DOE Joint Genome Institute"/>
            <consortium name="Mycorrhizal Genomics Consortium"/>
            <person name="Kohler A."/>
            <person name="Kuo A."/>
            <person name="Nagy L.G."/>
            <person name="Floudas D."/>
            <person name="Copeland A."/>
            <person name="Barry K.W."/>
            <person name="Cichocki N."/>
            <person name="Veneault-Fourrey C."/>
            <person name="LaButti K."/>
            <person name="Lindquist E.A."/>
            <person name="Lipzen A."/>
            <person name="Lundell T."/>
            <person name="Morin E."/>
            <person name="Murat C."/>
            <person name="Riley R."/>
            <person name="Ohm R."/>
            <person name="Sun H."/>
            <person name="Tunlid A."/>
            <person name="Henrissat B."/>
            <person name="Grigoriev I.V."/>
            <person name="Hibbett D.S."/>
            <person name="Martin F."/>
        </authorList>
    </citation>
    <scope>NUCLEOTIDE SEQUENCE [LARGE SCALE GENOMIC DNA]</scope>
    <source>
        <strain evidence="2">Ve08.2h10</strain>
    </source>
</reference>
<protein>
    <submittedName>
        <fullName evidence="1">Uncharacterized protein</fullName>
    </submittedName>
</protein>
<reference evidence="1 2" key="1">
    <citation type="submission" date="2014-04" db="EMBL/GenBank/DDBJ databases">
        <authorList>
            <consortium name="DOE Joint Genome Institute"/>
            <person name="Kuo A."/>
            <person name="Kohler A."/>
            <person name="Jargeat P."/>
            <person name="Nagy L.G."/>
            <person name="Floudas D."/>
            <person name="Copeland A."/>
            <person name="Barry K.W."/>
            <person name="Cichocki N."/>
            <person name="Veneault-Fourrey C."/>
            <person name="LaButti K."/>
            <person name="Lindquist E.A."/>
            <person name="Lipzen A."/>
            <person name="Lundell T."/>
            <person name="Morin E."/>
            <person name="Murat C."/>
            <person name="Sun H."/>
            <person name="Tunlid A."/>
            <person name="Henrissat B."/>
            <person name="Grigoriev I.V."/>
            <person name="Hibbett D.S."/>
            <person name="Martin F."/>
            <person name="Nordberg H.P."/>
            <person name="Cantor M.N."/>
            <person name="Hua S.X."/>
        </authorList>
    </citation>
    <scope>NUCLEOTIDE SEQUENCE [LARGE SCALE GENOMIC DNA]</scope>
    <source>
        <strain evidence="1 2">Ve08.2h10</strain>
    </source>
</reference>
<name>A0A0D0DRE6_9AGAM</name>
<evidence type="ECO:0000313" key="1">
    <source>
        <dbReference type="EMBL" id="KIK95533.1"/>
    </source>
</evidence>
<organism evidence="1 2">
    <name type="scientific">Paxillus rubicundulus Ve08.2h10</name>
    <dbReference type="NCBI Taxonomy" id="930991"/>
    <lineage>
        <taxon>Eukaryota</taxon>
        <taxon>Fungi</taxon>
        <taxon>Dikarya</taxon>
        <taxon>Basidiomycota</taxon>
        <taxon>Agaricomycotina</taxon>
        <taxon>Agaricomycetes</taxon>
        <taxon>Agaricomycetidae</taxon>
        <taxon>Boletales</taxon>
        <taxon>Paxilineae</taxon>
        <taxon>Paxillaceae</taxon>
        <taxon>Paxillus</taxon>
    </lineage>
</organism>
<proteinExistence type="predicted"/>
<evidence type="ECO:0000313" key="2">
    <source>
        <dbReference type="Proteomes" id="UP000054538"/>
    </source>
</evidence>
<dbReference type="InParanoid" id="A0A0D0DRE6"/>
<dbReference type="OrthoDB" id="2687868at2759"/>
<dbReference type="EMBL" id="KN825036">
    <property type="protein sequence ID" value="KIK95533.1"/>
    <property type="molecule type" value="Genomic_DNA"/>
</dbReference>
<dbReference type="AlphaFoldDB" id="A0A0D0DRE6"/>
<gene>
    <name evidence="1" type="ORF">PAXRUDRAFT_376376</name>
</gene>
<accession>A0A0D0DRE6</accession>
<sequence length="144" mass="15363">MCRSFSCSPPSMSGFGGSTRELSSFHFDFVHPVTGHPVNLPAGWKIYIMAGPTIGIPSTLTDHAEAEMKSMDECCGISRSDILPGEERYIAMEGTKFTVVSPSGESARFCLPLRVPVGWNPNQAMSFPSTEGPHPNSAATIGAV</sequence>
<dbReference type="HOGENOM" id="CLU_1797097_0_0_1"/>